<evidence type="ECO:0000259" key="3">
    <source>
        <dbReference type="PROSITE" id="PS50234"/>
    </source>
</evidence>
<name>A0ABT6MIR7_9NOCA</name>
<dbReference type="Pfam" id="PF10138">
    <property type="entry name" value="vWA-TerF-like"/>
    <property type="match status" value="1"/>
</dbReference>
<reference evidence="4 5" key="1">
    <citation type="submission" date="2023-04" db="EMBL/GenBank/DDBJ databases">
        <title>Forest soil microbial communities from Buena Vista Peninsula, Colon Province, Panama.</title>
        <authorList>
            <person name="Bouskill N."/>
        </authorList>
    </citation>
    <scope>NUCLEOTIDE SEQUENCE [LARGE SCALE GENOMIC DNA]</scope>
    <source>
        <strain evidence="4 5">CFH S0262</strain>
    </source>
</reference>
<evidence type="ECO:0000313" key="5">
    <source>
        <dbReference type="Proteomes" id="UP001160334"/>
    </source>
</evidence>
<dbReference type="SUPFAM" id="SSF53300">
    <property type="entry name" value="vWA-like"/>
    <property type="match status" value="1"/>
</dbReference>
<dbReference type="InterPro" id="IPR036465">
    <property type="entry name" value="vWFA_dom_sf"/>
</dbReference>
<feature type="region of interest" description="Disordered" evidence="2">
    <location>
        <begin position="167"/>
        <end position="197"/>
    </location>
</feature>
<dbReference type="PANTHER" id="PTHR32097">
    <property type="entry name" value="CAMP-BINDING PROTEIN 1-RELATED"/>
    <property type="match status" value="1"/>
</dbReference>
<accession>A0ABT6MIR7</accession>
<sequence length="443" mass="47431">MTTLTRGANTRVDTATTTVSVTGTTPGSVDLFVFQLDKGHKVRRDEDLVFFNNPASPEGAVSLVSPGQVRLDLPAIPVEIERIALAVSVDETVPGPLSAVPALAVAVSQTDGTTVTAAAEGLTTERSAVLLEVYRHNGTWKVRNVSAGWDGGLTTLVTEYGVAVDDAPTPTPAASQGSAPGMPAPTSTPATGGDSAVDAGSVRTVPAEAKLSLEKRQKLDLRKKEVAKVLLTKGARDYVGRVILVIDKTGSMSRRYKGEVQEIVRRMVPVATQLDADGQLETYLYGDGFAKLPDVTVDGADQWIEKYIHLHGKHGGIDYDRQIGGVNDEIPIMSEVLASLEKNTTVPTLVLFFTDGGFTKRSAIEKLMIRASSRPAFWQFIGIGRSGFGVLEKLDTMDGRTVDNAGFFSVNKVDSLSDAELYQLLLSEYPDWLRAARAANVLN</sequence>
<keyword evidence="5" id="KW-1185">Reference proteome</keyword>
<dbReference type="InterPro" id="IPR019303">
    <property type="entry name" value="vWA_TerF_C"/>
</dbReference>
<gene>
    <name evidence="4" type="ORF">M2280_005377</name>
</gene>
<evidence type="ECO:0000256" key="2">
    <source>
        <dbReference type="SAM" id="MobiDB-lite"/>
    </source>
</evidence>
<dbReference type="InterPro" id="IPR051324">
    <property type="entry name" value="Stress/Tellurium_Resist"/>
</dbReference>
<dbReference type="PANTHER" id="PTHR32097:SF4">
    <property type="entry name" value="GENERAL STRESS PROTEIN 16U"/>
    <property type="match status" value="1"/>
</dbReference>
<dbReference type="CDD" id="cd06974">
    <property type="entry name" value="TerD_like"/>
    <property type="match status" value="1"/>
</dbReference>
<organism evidence="4 5">
    <name type="scientific">Prescottella agglutinans</name>
    <dbReference type="NCBI Taxonomy" id="1644129"/>
    <lineage>
        <taxon>Bacteria</taxon>
        <taxon>Bacillati</taxon>
        <taxon>Actinomycetota</taxon>
        <taxon>Actinomycetes</taxon>
        <taxon>Mycobacteriales</taxon>
        <taxon>Nocardiaceae</taxon>
        <taxon>Prescottella</taxon>
    </lineage>
</organism>
<feature type="domain" description="VWFA" evidence="3">
    <location>
        <begin position="241"/>
        <end position="425"/>
    </location>
</feature>
<dbReference type="Pfam" id="PF02342">
    <property type="entry name" value="TerD"/>
    <property type="match status" value="1"/>
</dbReference>
<dbReference type="InterPro" id="IPR003325">
    <property type="entry name" value="TerD"/>
</dbReference>
<dbReference type="EMBL" id="JARXVC010000018">
    <property type="protein sequence ID" value="MDH6284125.1"/>
    <property type="molecule type" value="Genomic_DNA"/>
</dbReference>
<comment type="similarity">
    <text evidence="1">Belongs to the CAPAB/TerDEXZ family.</text>
</comment>
<proteinExistence type="inferred from homology"/>
<evidence type="ECO:0000256" key="1">
    <source>
        <dbReference type="ARBA" id="ARBA00008775"/>
    </source>
</evidence>
<dbReference type="RefSeq" id="WP_280763366.1">
    <property type="nucleotide sequence ID" value="NZ_JARXVC010000018.1"/>
</dbReference>
<protein>
    <submittedName>
        <fullName evidence="4">Stress response protein SCP2</fullName>
    </submittedName>
</protein>
<evidence type="ECO:0000313" key="4">
    <source>
        <dbReference type="EMBL" id="MDH6284125.1"/>
    </source>
</evidence>
<dbReference type="Gene3D" id="2.60.60.30">
    <property type="entry name" value="sav2460 like domains"/>
    <property type="match status" value="1"/>
</dbReference>
<comment type="caution">
    <text evidence="4">The sequence shown here is derived from an EMBL/GenBank/DDBJ whole genome shotgun (WGS) entry which is preliminary data.</text>
</comment>
<dbReference type="InterPro" id="IPR002035">
    <property type="entry name" value="VWF_A"/>
</dbReference>
<dbReference type="Proteomes" id="UP001160334">
    <property type="component" value="Unassembled WGS sequence"/>
</dbReference>
<dbReference type="PROSITE" id="PS50234">
    <property type="entry name" value="VWFA"/>
    <property type="match status" value="1"/>
</dbReference>